<dbReference type="AlphaFoldDB" id="A0A1F7RWF9"/>
<dbReference type="Gene3D" id="3.40.50.2000">
    <property type="entry name" value="Glycogen Phosphorylase B"/>
    <property type="match status" value="1"/>
</dbReference>
<dbReference type="Pfam" id="PF00534">
    <property type="entry name" value="Glycos_transf_1"/>
    <property type="match status" value="1"/>
</dbReference>
<dbReference type="InterPro" id="IPR001296">
    <property type="entry name" value="Glyco_trans_1"/>
</dbReference>
<dbReference type="InterPro" id="IPR050194">
    <property type="entry name" value="Glycosyltransferase_grp1"/>
</dbReference>
<dbReference type="GO" id="GO:0016758">
    <property type="term" value="F:hexosyltransferase activity"/>
    <property type="evidence" value="ECO:0007669"/>
    <property type="project" value="TreeGrafter"/>
</dbReference>
<protein>
    <recommendedName>
        <fullName evidence="1">Glycosyl transferase family 1 domain-containing protein</fullName>
    </recommendedName>
</protein>
<dbReference type="PANTHER" id="PTHR45947">
    <property type="entry name" value="SULFOQUINOVOSYL TRANSFERASE SQD2"/>
    <property type="match status" value="1"/>
</dbReference>
<dbReference type="EMBL" id="MGDD01000156">
    <property type="protein sequence ID" value="OGL45909.1"/>
    <property type="molecule type" value="Genomic_DNA"/>
</dbReference>
<comment type="caution">
    <text evidence="2">The sequence shown here is derived from an EMBL/GenBank/DDBJ whole genome shotgun (WGS) entry which is preliminary data.</text>
</comment>
<sequence>MEAWSMGKPVIGGRIPAVEEVIDDGVNGFLVSDDVMELADRIILLLENQKLRQTMGAAGQQKMNSFYSWDSITQIVLTNYQKVLNRQS</sequence>
<gene>
    <name evidence="2" type="ORF">A2161_02020</name>
</gene>
<dbReference type="PANTHER" id="PTHR45947:SF3">
    <property type="entry name" value="SULFOQUINOVOSYL TRANSFERASE SQD2"/>
    <property type="match status" value="1"/>
</dbReference>
<reference evidence="2 3" key="1">
    <citation type="journal article" date="2016" name="Nat. Commun.">
        <title>Thousands of microbial genomes shed light on interconnected biogeochemical processes in an aquifer system.</title>
        <authorList>
            <person name="Anantharaman K."/>
            <person name="Brown C.T."/>
            <person name="Hug L.A."/>
            <person name="Sharon I."/>
            <person name="Castelle C.J."/>
            <person name="Probst A.J."/>
            <person name="Thomas B.C."/>
            <person name="Singh A."/>
            <person name="Wilkins M.J."/>
            <person name="Karaoz U."/>
            <person name="Brodie E.L."/>
            <person name="Williams K.H."/>
            <person name="Hubbard S.S."/>
            <person name="Banfield J.F."/>
        </authorList>
    </citation>
    <scope>NUCLEOTIDE SEQUENCE [LARGE SCALE GENOMIC DNA]</scope>
</reference>
<dbReference type="SUPFAM" id="SSF53756">
    <property type="entry name" value="UDP-Glycosyltransferase/glycogen phosphorylase"/>
    <property type="match status" value="1"/>
</dbReference>
<evidence type="ECO:0000313" key="3">
    <source>
        <dbReference type="Proteomes" id="UP000179266"/>
    </source>
</evidence>
<evidence type="ECO:0000313" key="2">
    <source>
        <dbReference type="EMBL" id="OGL45909.1"/>
    </source>
</evidence>
<organism evidence="2 3">
    <name type="scientific">Candidatus Schekmanbacteria bacterium RBG_13_48_7</name>
    <dbReference type="NCBI Taxonomy" id="1817878"/>
    <lineage>
        <taxon>Bacteria</taxon>
        <taxon>Candidatus Schekmaniibacteriota</taxon>
    </lineage>
</organism>
<evidence type="ECO:0000259" key="1">
    <source>
        <dbReference type="Pfam" id="PF00534"/>
    </source>
</evidence>
<feature type="domain" description="Glycosyl transferase family 1" evidence="1">
    <location>
        <begin position="1"/>
        <end position="61"/>
    </location>
</feature>
<dbReference type="Proteomes" id="UP000179266">
    <property type="component" value="Unassembled WGS sequence"/>
</dbReference>
<accession>A0A1F7RWF9</accession>
<dbReference type="CDD" id="cd03801">
    <property type="entry name" value="GT4_PimA-like"/>
    <property type="match status" value="1"/>
</dbReference>
<name>A0A1F7RWF9_9BACT</name>
<proteinExistence type="predicted"/>